<sequence>MDKYQQTIETFDAVAEQYWQNFKDFKLYQPSYDWFCDYLPQHPPQNQVDLLEIACGPGNVSHYLLKKNPSIKLCGIDLAPKMVALAKKHNPQAQYSLLDCRQILSLNQTFDAIMCGFCIPYISEHDYQTLIQDMAAMLNPSGVLYLSTTIGSQSEEGFKGSSSANGAVYVHYHALDDILNCLTHHGLQIIGHKNLIHRHNEQSTEDVFILAKKLQDSTISTEQVRS</sequence>
<keyword evidence="3" id="KW-0949">S-adenosyl-L-methionine</keyword>
<dbReference type="InterPro" id="IPR041698">
    <property type="entry name" value="Methyltransf_25"/>
</dbReference>
<dbReference type="Proteomes" id="UP000295724">
    <property type="component" value="Unassembled WGS sequence"/>
</dbReference>
<dbReference type="GO" id="GO:0032259">
    <property type="term" value="P:methylation"/>
    <property type="evidence" value="ECO:0007669"/>
    <property type="project" value="UniProtKB-KW"/>
</dbReference>
<evidence type="ECO:0000256" key="1">
    <source>
        <dbReference type="ARBA" id="ARBA00022603"/>
    </source>
</evidence>
<dbReference type="GO" id="GO:0008168">
    <property type="term" value="F:methyltransferase activity"/>
    <property type="evidence" value="ECO:0007669"/>
    <property type="project" value="UniProtKB-KW"/>
</dbReference>
<dbReference type="CDD" id="cd02440">
    <property type="entry name" value="AdoMet_MTases"/>
    <property type="match status" value="1"/>
</dbReference>
<dbReference type="Gene3D" id="3.40.50.150">
    <property type="entry name" value="Vaccinia Virus protein VP39"/>
    <property type="match status" value="1"/>
</dbReference>
<feature type="domain" description="Methyltransferase" evidence="4">
    <location>
        <begin position="51"/>
        <end position="142"/>
    </location>
</feature>
<gene>
    <name evidence="5" type="ORF">C8D91_1735</name>
</gene>
<name>A0A4R6XS37_9GAMM</name>
<organism evidence="5 6">
    <name type="scientific">Marinicella litoralis</name>
    <dbReference type="NCBI Taxonomy" id="644220"/>
    <lineage>
        <taxon>Bacteria</taxon>
        <taxon>Pseudomonadati</taxon>
        <taxon>Pseudomonadota</taxon>
        <taxon>Gammaproteobacteria</taxon>
        <taxon>Lysobacterales</taxon>
        <taxon>Marinicellaceae</taxon>
        <taxon>Marinicella</taxon>
    </lineage>
</organism>
<reference evidence="5 6" key="1">
    <citation type="submission" date="2019-03" db="EMBL/GenBank/DDBJ databases">
        <title>Genomic Encyclopedia of Type Strains, Phase IV (KMG-IV): sequencing the most valuable type-strain genomes for metagenomic binning, comparative biology and taxonomic classification.</title>
        <authorList>
            <person name="Goeker M."/>
        </authorList>
    </citation>
    <scope>NUCLEOTIDE SEQUENCE [LARGE SCALE GENOMIC DNA]</scope>
    <source>
        <strain evidence="5 6">DSM 25488</strain>
    </source>
</reference>
<evidence type="ECO:0000259" key="4">
    <source>
        <dbReference type="Pfam" id="PF13649"/>
    </source>
</evidence>
<protein>
    <submittedName>
        <fullName evidence="5">Methyltransferase family protein</fullName>
    </submittedName>
</protein>
<keyword evidence="1 5" id="KW-0489">Methyltransferase</keyword>
<evidence type="ECO:0000256" key="2">
    <source>
        <dbReference type="ARBA" id="ARBA00022679"/>
    </source>
</evidence>
<keyword evidence="2 5" id="KW-0808">Transferase</keyword>
<accession>A0A4R6XS37</accession>
<evidence type="ECO:0000313" key="6">
    <source>
        <dbReference type="Proteomes" id="UP000295724"/>
    </source>
</evidence>
<dbReference type="PANTHER" id="PTHR43464:SF19">
    <property type="entry name" value="UBIQUINONE BIOSYNTHESIS O-METHYLTRANSFERASE, MITOCHONDRIAL"/>
    <property type="match status" value="1"/>
</dbReference>
<dbReference type="InterPro" id="IPR029063">
    <property type="entry name" value="SAM-dependent_MTases_sf"/>
</dbReference>
<dbReference type="SUPFAM" id="SSF53335">
    <property type="entry name" value="S-adenosyl-L-methionine-dependent methyltransferases"/>
    <property type="match status" value="1"/>
</dbReference>
<dbReference type="EMBL" id="SNZB01000003">
    <property type="protein sequence ID" value="TDR20757.1"/>
    <property type="molecule type" value="Genomic_DNA"/>
</dbReference>
<dbReference type="AlphaFoldDB" id="A0A4R6XS37"/>
<evidence type="ECO:0000313" key="5">
    <source>
        <dbReference type="EMBL" id="TDR20757.1"/>
    </source>
</evidence>
<dbReference type="Pfam" id="PF13649">
    <property type="entry name" value="Methyltransf_25"/>
    <property type="match status" value="1"/>
</dbReference>
<keyword evidence="6" id="KW-1185">Reference proteome</keyword>
<dbReference type="OrthoDB" id="9760689at2"/>
<proteinExistence type="predicted"/>
<comment type="caution">
    <text evidence="5">The sequence shown here is derived from an EMBL/GenBank/DDBJ whole genome shotgun (WGS) entry which is preliminary data.</text>
</comment>
<dbReference type="RefSeq" id="WP_099018583.1">
    <property type="nucleotide sequence ID" value="NZ_NIHB01000001.1"/>
</dbReference>
<dbReference type="PANTHER" id="PTHR43464">
    <property type="entry name" value="METHYLTRANSFERASE"/>
    <property type="match status" value="1"/>
</dbReference>
<evidence type="ECO:0000256" key="3">
    <source>
        <dbReference type="ARBA" id="ARBA00022691"/>
    </source>
</evidence>